<comment type="caution">
    <text evidence="1">The sequence shown here is derived from an EMBL/GenBank/DDBJ whole genome shotgun (WGS) entry which is preliminary data.</text>
</comment>
<keyword evidence="1" id="KW-0378">Hydrolase</keyword>
<evidence type="ECO:0000313" key="1">
    <source>
        <dbReference type="EMBL" id="KAI0061599.1"/>
    </source>
</evidence>
<dbReference type="EMBL" id="MU277211">
    <property type="protein sequence ID" value="KAI0061599.1"/>
    <property type="molecule type" value="Genomic_DNA"/>
</dbReference>
<proteinExistence type="predicted"/>
<organism evidence="1 2">
    <name type="scientific">Artomyces pyxidatus</name>
    <dbReference type="NCBI Taxonomy" id="48021"/>
    <lineage>
        <taxon>Eukaryota</taxon>
        <taxon>Fungi</taxon>
        <taxon>Dikarya</taxon>
        <taxon>Basidiomycota</taxon>
        <taxon>Agaricomycotina</taxon>
        <taxon>Agaricomycetes</taxon>
        <taxon>Russulales</taxon>
        <taxon>Auriscalpiaceae</taxon>
        <taxon>Artomyces</taxon>
    </lineage>
</organism>
<protein>
    <submittedName>
        <fullName evidence="1">P-loop containing nucleoside triphosphate hydrolase protein</fullName>
    </submittedName>
</protein>
<evidence type="ECO:0000313" key="2">
    <source>
        <dbReference type="Proteomes" id="UP000814140"/>
    </source>
</evidence>
<reference evidence="1" key="2">
    <citation type="journal article" date="2022" name="New Phytol.">
        <title>Evolutionary transition to the ectomycorrhizal habit in the genomes of a hyperdiverse lineage of mushroom-forming fungi.</title>
        <authorList>
            <person name="Looney B."/>
            <person name="Miyauchi S."/>
            <person name="Morin E."/>
            <person name="Drula E."/>
            <person name="Courty P.E."/>
            <person name="Kohler A."/>
            <person name="Kuo A."/>
            <person name="LaButti K."/>
            <person name="Pangilinan J."/>
            <person name="Lipzen A."/>
            <person name="Riley R."/>
            <person name="Andreopoulos W."/>
            <person name="He G."/>
            <person name="Johnson J."/>
            <person name="Nolan M."/>
            <person name="Tritt A."/>
            <person name="Barry K.W."/>
            <person name="Grigoriev I.V."/>
            <person name="Nagy L.G."/>
            <person name="Hibbett D."/>
            <person name="Henrissat B."/>
            <person name="Matheny P.B."/>
            <person name="Labbe J."/>
            <person name="Martin F.M."/>
        </authorList>
    </citation>
    <scope>NUCLEOTIDE SEQUENCE</scope>
    <source>
        <strain evidence="1">HHB10654</strain>
    </source>
</reference>
<accession>A0ACB8SYC7</accession>
<sequence length="701" mass="76813">MEVSDEENGPSPNKPLNGTNGHDRKRQKMRKSFPNGAAVNGVNGVSKAQHLQEQRAQLPIAQGLEALVREIAAHDVTIILGETGSGKTTQIPQYLLECGAFPGVIAVTQPRRVAATSLAARVSQEQGRPLGTLVGYAVRFDERTGAETRVKYLTDGMLVREMMSDPMLERYGVIVVDEAHERTLRTDLVLASLKKILRARNGEESGKGKARAHNPLKVVVMSATLDAEKFSKFFDNAPVLYVKGRQHPVSIYHTSTSQVDYVDAALRTFFQIHVDQPPGDVLIFLPGQEDIESLESSIKSYANQLPSNSVGVTLCPLYASLPNAQQSRVFTPTPEGTRKCILATNIAETSITIPGVKYVIDTGKQKEKRHLARMTGSGFDTLLTTDITKSSAMQRAGRAGREGPGFCFRLYTEEAFDAMALSSEPEVRRSSLTSALLQLRCIGHDLETLDFMDNPDAEAVGAALRTLWILDALDETKRLTKLGRSIAAFPLEPQLAAILLASVEHHCTADVISILSLMSASAPLFPDSSAQRDAASEARTKFRHPSGDHWTMLNVFRAYDEVCGSESKGGRRDWCKRNFVNERALREAGDIRTQLRIVCDRANINKEISCGQDESPVLKSLVRGLLQHTALLQPDGTYKQAMGPSIIKIHPGSFLTEKRSPAIVYNELVYTTHIYARGVSAVSKSFISDFPKRVTSGRAGS</sequence>
<gene>
    <name evidence="1" type="ORF">BV25DRAFT_1805205</name>
</gene>
<dbReference type="Proteomes" id="UP000814140">
    <property type="component" value="Unassembled WGS sequence"/>
</dbReference>
<reference evidence="1" key="1">
    <citation type="submission" date="2021-03" db="EMBL/GenBank/DDBJ databases">
        <authorList>
            <consortium name="DOE Joint Genome Institute"/>
            <person name="Ahrendt S."/>
            <person name="Looney B.P."/>
            <person name="Miyauchi S."/>
            <person name="Morin E."/>
            <person name="Drula E."/>
            <person name="Courty P.E."/>
            <person name="Chicoki N."/>
            <person name="Fauchery L."/>
            <person name="Kohler A."/>
            <person name="Kuo A."/>
            <person name="Labutti K."/>
            <person name="Pangilinan J."/>
            <person name="Lipzen A."/>
            <person name="Riley R."/>
            <person name="Andreopoulos W."/>
            <person name="He G."/>
            <person name="Johnson J."/>
            <person name="Barry K.W."/>
            <person name="Grigoriev I.V."/>
            <person name="Nagy L."/>
            <person name="Hibbett D."/>
            <person name="Henrissat B."/>
            <person name="Matheny P.B."/>
            <person name="Labbe J."/>
            <person name="Martin F."/>
        </authorList>
    </citation>
    <scope>NUCLEOTIDE SEQUENCE</scope>
    <source>
        <strain evidence="1">HHB10654</strain>
    </source>
</reference>
<keyword evidence="2" id="KW-1185">Reference proteome</keyword>
<name>A0ACB8SYC7_9AGAM</name>